<dbReference type="GeneID" id="18126356"/>
<keyword evidence="1" id="KW-0496">Mitochondrion</keyword>
<proteinExistence type="predicted"/>
<sequence length="126" mass="14353">MPSFIGKFFKCFRGATRVEQFETNLQLYWEERGFQMPNPDPTDTPQILLEKCSNILENYYPFTQCSVTEPHTWLELANNLAITNTTTPAGIGAHPNLQLLLELQNPGSQIYIEGFRLLLEWSSGIG</sequence>
<dbReference type="EMBL" id="KF177345">
    <property type="protein sequence ID" value="AGU16613.1"/>
    <property type="molecule type" value="Genomic_DNA"/>
</dbReference>
<accession>V9P5C3</accession>
<dbReference type="RefSeq" id="YP_008992349.1">
    <property type="nucleotide sequence ID" value="NC_023209.1"/>
</dbReference>
<gene>
    <name evidence="1" type="primary">orf126</name>
    <name evidence="1" type="ORF">Salmi_Mp085</name>
</gene>
<geneLocation type="mitochondrion" evidence="1"/>
<organism evidence="1">
    <name type="scientific">Salvia miltiorrhiza</name>
    <name type="common">Chinese sage</name>
    <dbReference type="NCBI Taxonomy" id="226208"/>
    <lineage>
        <taxon>Eukaryota</taxon>
        <taxon>Viridiplantae</taxon>
        <taxon>Streptophyta</taxon>
        <taxon>Embryophyta</taxon>
        <taxon>Tracheophyta</taxon>
        <taxon>Spermatophyta</taxon>
        <taxon>Magnoliopsida</taxon>
        <taxon>eudicotyledons</taxon>
        <taxon>Gunneridae</taxon>
        <taxon>Pentapetalae</taxon>
        <taxon>asterids</taxon>
        <taxon>lamiids</taxon>
        <taxon>Lamiales</taxon>
        <taxon>Lamiaceae</taxon>
        <taxon>Nepetoideae</taxon>
        <taxon>Mentheae</taxon>
        <taxon>Salviinae</taxon>
        <taxon>Salvia</taxon>
        <taxon>Salvia incertae sedis</taxon>
    </lineage>
</organism>
<reference evidence="1" key="1">
    <citation type="submission" date="2013-05" db="EMBL/GenBank/DDBJ databases">
        <title>The Mitochondrial Genome of the medicinal plant Salvia miltiorrhiza.</title>
        <authorList>
            <person name="Qian J."/>
        </authorList>
    </citation>
    <scope>NUCLEOTIDE SEQUENCE</scope>
</reference>
<protein>
    <submittedName>
        <fullName evidence="1">Uncharacterized protein</fullName>
    </submittedName>
</protein>
<name>V9P5C3_SALMI</name>
<dbReference type="KEGG" id="smil:18126356"/>
<dbReference type="AlphaFoldDB" id="V9P5C3"/>
<evidence type="ECO:0000313" key="1">
    <source>
        <dbReference type="EMBL" id="AGU16613.1"/>
    </source>
</evidence>